<proteinExistence type="predicted"/>
<feature type="compositionally biased region" description="Low complexity" evidence="1">
    <location>
        <begin position="413"/>
        <end position="423"/>
    </location>
</feature>
<feature type="compositionally biased region" description="Polar residues" evidence="1">
    <location>
        <begin position="50"/>
        <end position="67"/>
    </location>
</feature>
<sequence>MTGFSWVAPAFEMRGRVQLPALHFDDAADNSTPLHPQLEASEVDQDPFVGTSQAGESSRQRSPTPSAAVQKGQKRVRVRGGKAAVPKRIVADYDSDDGRIITLKQQGYSDEYVAQRLMDEGRVRYVPKTVGSRWLRLRKALQEAEDEKLDDELSDWHVGEDDELESVEKVVDERYKLEVQKVYERKWREVAAVLAEKLRKRKYTAKACKERFEAVKAGNALKAIELDSDQEGRKLLREERIAANKARRAEQAAEAQRLEDEKQRKQEARQAEHHEKEKERAQKIKERQSVKKMEAEIKEARKREKERGRLAKQAKIAQAKAEEEWKKELRKAEVELYRTLTGKRMQPPPLNAPTAGNRKSKRTAKKSAVYQDEDDTEEDEFGGSSNDEDEEYGYGEESEDEVSAQEENDEQIPAAAKTTQPTKAVAPAIKATVTKETLLNARSIMSDAELNALLFERGLPRRSTDESHPEVVARLAEADEAATTVELTKLLSKYFDKGKGSKKAKVRRLQEHNAYNSEAGLDGVRSTDPDFQQSYHGYIGDDEDVMEGVDA</sequence>
<feature type="compositionally biased region" description="Acidic residues" evidence="1">
    <location>
        <begin position="540"/>
        <end position="551"/>
    </location>
</feature>
<dbReference type="Proteomes" id="UP000282582">
    <property type="component" value="Unassembled WGS sequence"/>
</dbReference>
<dbReference type="InterPro" id="IPR056043">
    <property type="entry name" value="DUF7626"/>
</dbReference>
<name>A0A3M6Y4D8_HORWE</name>
<feature type="compositionally biased region" description="Acidic residues" evidence="1">
    <location>
        <begin position="371"/>
        <end position="410"/>
    </location>
</feature>
<evidence type="ECO:0000313" key="4">
    <source>
        <dbReference type="Proteomes" id="UP000282582"/>
    </source>
</evidence>
<dbReference type="Pfam" id="PF24625">
    <property type="entry name" value="DUF7626"/>
    <property type="match status" value="1"/>
</dbReference>
<evidence type="ECO:0000256" key="1">
    <source>
        <dbReference type="SAM" id="MobiDB-lite"/>
    </source>
</evidence>
<feature type="compositionally biased region" description="Basic and acidic residues" evidence="1">
    <location>
        <begin position="243"/>
        <end position="309"/>
    </location>
</feature>
<feature type="region of interest" description="Disordered" evidence="1">
    <location>
        <begin position="497"/>
        <end position="551"/>
    </location>
</feature>
<feature type="region of interest" description="Disordered" evidence="1">
    <location>
        <begin position="243"/>
        <end position="325"/>
    </location>
</feature>
<protein>
    <recommendedName>
        <fullName evidence="2">DUF7626 domain-containing protein</fullName>
    </recommendedName>
</protein>
<organism evidence="3 4">
    <name type="scientific">Hortaea werneckii</name>
    <name type="common">Black yeast</name>
    <name type="synonym">Cladosporium werneckii</name>
    <dbReference type="NCBI Taxonomy" id="91943"/>
    <lineage>
        <taxon>Eukaryota</taxon>
        <taxon>Fungi</taxon>
        <taxon>Dikarya</taxon>
        <taxon>Ascomycota</taxon>
        <taxon>Pezizomycotina</taxon>
        <taxon>Dothideomycetes</taxon>
        <taxon>Dothideomycetidae</taxon>
        <taxon>Mycosphaerellales</taxon>
        <taxon>Teratosphaeriaceae</taxon>
        <taxon>Hortaea</taxon>
    </lineage>
</organism>
<dbReference type="EMBL" id="QWIK01001071">
    <property type="protein sequence ID" value="RMX97884.1"/>
    <property type="molecule type" value="Genomic_DNA"/>
</dbReference>
<evidence type="ECO:0000313" key="3">
    <source>
        <dbReference type="EMBL" id="RMX97884.1"/>
    </source>
</evidence>
<gene>
    <name evidence="3" type="ORF">D0868_10409</name>
</gene>
<evidence type="ECO:0000259" key="2">
    <source>
        <dbReference type="Pfam" id="PF24625"/>
    </source>
</evidence>
<accession>A0A3M6Y4D8</accession>
<reference evidence="3 4" key="1">
    <citation type="journal article" date="2018" name="BMC Genomics">
        <title>Genomic evidence for intraspecific hybridization in a clonal and extremely halotolerant yeast.</title>
        <authorList>
            <person name="Gostincar C."/>
            <person name="Stajich J.E."/>
            <person name="Zupancic J."/>
            <person name="Zalar P."/>
            <person name="Gunde-Cimerman N."/>
        </authorList>
    </citation>
    <scope>NUCLEOTIDE SEQUENCE [LARGE SCALE GENOMIC DNA]</scope>
    <source>
        <strain evidence="3 4">EXF-6654</strain>
    </source>
</reference>
<comment type="caution">
    <text evidence="3">The sequence shown here is derived from an EMBL/GenBank/DDBJ whole genome shotgun (WGS) entry which is preliminary data.</text>
</comment>
<feature type="domain" description="DUF7626" evidence="2">
    <location>
        <begin position="92"/>
        <end position="146"/>
    </location>
</feature>
<dbReference type="AlphaFoldDB" id="A0A3M6Y4D8"/>
<feature type="region of interest" description="Disordered" evidence="1">
    <location>
        <begin position="28"/>
        <end position="79"/>
    </location>
</feature>
<feature type="region of interest" description="Disordered" evidence="1">
    <location>
        <begin position="338"/>
        <end position="423"/>
    </location>
</feature>